<name>A0A2V0NNM2_9CHLO</name>
<dbReference type="Gene3D" id="1.10.10.1740">
    <property type="entry name" value="Transmembrane protein 14-like"/>
    <property type="match status" value="1"/>
</dbReference>
<proteinExistence type="inferred from homology"/>
<dbReference type="InParanoid" id="A0A2V0NNM2"/>
<keyword evidence="3 6" id="KW-0812">Transmembrane</keyword>
<comment type="caution">
    <text evidence="7">The sequence shown here is derived from an EMBL/GenBank/DDBJ whole genome shotgun (WGS) entry which is preliminary data.</text>
</comment>
<dbReference type="Pfam" id="PF03647">
    <property type="entry name" value="Tmemb_14"/>
    <property type="match status" value="1"/>
</dbReference>
<accession>A0A2V0NNM2</accession>
<protein>
    <submittedName>
        <fullName evidence="7">Uncharacterized protein</fullName>
    </submittedName>
</protein>
<evidence type="ECO:0000256" key="6">
    <source>
        <dbReference type="SAM" id="Phobius"/>
    </source>
</evidence>
<feature type="transmembrane region" description="Helical" evidence="6">
    <location>
        <begin position="34"/>
        <end position="52"/>
    </location>
</feature>
<evidence type="ECO:0000256" key="5">
    <source>
        <dbReference type="ARBA" id="ARBA00023136"/>
    </source>
</evidence>
<comment type="subcellular location">
    <subcellularLocation>
        <location evidence="1">Membrane</location>
    </subcellularLocation>
</comment>
<dbReference type="EMBL" id="BDRX01000008">
    <property type="protein sequence ID" value="GBF89178.1"/>
    <property type="molecule type" value="Genomic_DNA"/>
</dbReference>
<dbReference type="OrthoDB" id="5620at2759"/>
<dbReference type="InterPro" id="IPR044890">
    <property type="entry name" value="TMEM14_sf"/>
</dbReference>
<dbReference type="AlphaFoldDB" id="A0A2V0NNM2"/>
<keyword evidence="8" id="KW-1185">Reference proteome</keyword>
<evidence type="ECO:0000256" key="3">
    <source>
        <dbReference type="ARBA" id="ARBA00022692"/>
    </source>
</evidence>
<evidence type="ECO:0000256" key="2">
    <source>
        <dbReference type="ARBA" id="ARBA00007590"/>
    </source>
</evidence>
<feature type="transmembrane region" description="Helical" evidence="6">
    <location>
        <begin position="84"/>
        <end position="103"/>
    </location>
</feature>
<comment type="similarity">
    <text evidence="2">Belongs to the TMEM14 family.</text>
</comment>
<dbReference type="InterPro" id="IPR005349">
    <property type="entry name" value="TMEM14"/>
</dbReference>
<reference evidence="7 8" key="1">
    <citation type="journal article" date="2018" name="Sci. Rep.">
        <title>Raphidocelis subcapitata (=Pseudokirchneriella subcapitata) provides an insight into genome evolution and environmental adaptations in the Sphaeropleales.</title>
        <authorList>
            <person name="Suzuki S."/>
            <person name="Yamaguchi H."/>
            <person name="Nakajima N."/>
            <person name="Kawachi M."/>
        </authorList>
    </citation>
    <scope>NUCLEOTIDE SEQUENCE [LARGE SCALE GENOMIC DNA]</scope>
    <source>
        <strain evidence="7 8">NIES-35</strain>
    </source>
</reference>
<keyword evidence="4 6" id="KW-1133">Transmembrane helix</keyword>
<evidence type="ECO:0000313" key="8">
    <source>
        <dbReference type="Proteomes" id="UP000247498"/>
    </source>
</evidence>
<dbReference type="Proteomes" id="UP000247498">
    <property type="component" value="Unassembled WGS sequence"/>
</dbReference>
<organism evidence="7 8">
    <name type="scientific">Raphidocelis subcapitata</name>
    <dbReference type="NCBI Taxonomy" id="307507"/>
    <lineage>
        <taxon>Eukaryota</taxon>
        <taxon>Viridiplantae</taxon>
        <taxon>Chlorophyta</taxon>
        <taxon>core chlorophytes</taxon>
        <taxon>Chlorophyceae</taxon>
        <taxon>CS clade</taxon>
        <taxon>Sphaeropleales</taxon>
        <taxon>Selenastraceae</taxon>
        <taxon>Raphidocelis</taxon>
    </lineage>
</organism>
<gene>
    <name evidence="7" type="ORF">Rsub_01895</name>
</gene>
<evidence type="ECO:0000256" key="1">
    <source>
        <dbReference type="ARBA" id="ARBA00004370"/>
    </source>
</evidence>
<dbReference type="PANTHER" id="PTHR12668">
    <property type="entry name" value="TRANSMEMBRANE PROTEIN 14, 15"/>
    <property type="match status" value="1"/>
</dbReference>
<dbReference type="GO" id="GO:0016020">
    <property type="term" value="C:membrane"/>
    <property type="evidence" value="ECO:0007669"/>
    <property type="project" value="UniProtKB-SubCell"/>
</dbReference>
<sequence>MAPAGSSHLNLGMAALCAAGGVMGAVKAGSRASLVAGLAFGGLYGASAYLINSGKADSGFALGFTTSMVLTGTMGQRYVRTHKLMPAGIMAAAGVLATVHNAYKFNEWLM</sequence>
<evidence type="ECO:0000313" key="7">
    <source>
        <dbReference type="EMBL" id="GBF89178.1"/>
    </source>
</evidence>
<keyword evidence="5 6" id="KW-0472">Membrane</keyword>
<evidence type="ECO:0000256" key="4">
    <source>
        <dbReference type="ARBA" id="ARBA00022989"/>
    </source>
</evidence>